<dbReference type="GO" id="GO:0051539">
    <property type="term" value="F:4 iron, 4 sulfur cluster binding"/>
    <property type="evidence" value="ECO:0007669"/>
    <property type="project" value="UniProtKB-UniRule"/>
</dbReference>
<dbReference type="Proteomes" id="UP000547674">
    <property type="component" value="Unassembled WGS sequence"/>
</dbReference>
<evidence type="ECO:0000256" key="4">
    <source>
        <dbReference type="ARBA" id="ARBA00022691"/>
    </source>
</evidence>
<evidence type="ECO:0000259" key="14">
    <source>
        <dbReference type="PROSITE" id="PS51449"/>
    </source>
</evidence>
<dbReference type="SFLD" id="SFLDG01082">
    <property type="entry name" value="B12-binding_domain_containing"/>
    <property type="match status" value="1"/>
</dbReference>
<keyword evidence="7 12" id="KW-0411">Iron-sulfur</keyword>
<dbReference type="EMBL" id="JABDJR010000421">
    <property type="protein sequence ID" value="NNF07178.1"/>
    <property type="molecule type" value="Genomic_DNA"/>
</dbReference>
<feature type="domain" description="TRAM" evidence="13">
    <location>
        <begin position="370"/>
        <end position="433"/>
    </location>
</feature>
<dbReference type="AlphaFoldDB" id="A0A7Y2H2Z5"/>
<keyword evidence="4 12" id="KW-0949">S-adenosyl-L-methionine</keyword>
<dbReference type="PROSITE" id="PS50926">
    <property type="entry name" value="TRAM"/>
    <property type="match status" value="1"/>
</dbReference>
<dbReference type="CDD" id="cd01335">
    <property type="entry name" value="Radical_SAM"/>
    <property type="match status" value="1"/>
</dbReference>
<evidence type="ECO:0000256" key="2">
    <source>
        <dbReference type="ARBA" id="ARBA00022485"/>
    </source>
</evidence>
<protein>
    <recommendedName>
        <fullName evidence="9 12">tRNA-2-methylthio-N(6)-dimethylallyladenosine synthase</fullName>
        <ecNumber evidence="8 12">2.8.4.3</ecNumber>
    </recommendedName>
    <alternativeName>
        <fullName evidence="11 12">(Dimethylallyl)adenosine tRNA methylthiotransferase MiaB</fullName>
    </alternativeName>
    <alternativeName>
        <fullName evidence="10 12">tRNA-i(6)A37 methylthiotransferase</fullName>
    </alternativeName>
</protein>
<evidence type="ECO:0000256" key="7">
    <source>
        <dbReference type="ARBA" id="ARBA00023014"/>
    </source>
</evidence>
<accession>A0A7Y2H2Z5</accession>
<comment type="function">
    <text evidence="1 12">Catalyzes the methylthiolation of N6-(dimethylallyl)adenosine (i(6)A), leading to the formation of 2-methylthio-N6-(dimethylallyl)adenosine (ms(2)i(6)A) at position 37 in tRNAs that read codons beginning with uridine.</text>
</comment>
<dbReference type="FunFam" id="3.40.50.12160:FF:000003">
    <property type="entry name" value="CDK5 regulatory subunit-associated protein 1"/>
    <property type="match status" value="1"/>
</dbReference>
<dbReference type="SMART" id="SM00729">
    <property type="entry name" value="Elp3"/>
    <property type="match status" value="1"/>
</dbReference>
<dbReference type="InterPro" id="IPR006638">
    <property type="entry name" value="Elp3/MiaA/NifB-like_rSAM"/>
</dbReference>
<keyword evidence="5 12" id="KW-0479">Metal-binding</keyword>
<evidence type="ECO:0000256" key="3">
    <source>
        <dbReference type="ARBA" id="ARBA00022679"/>
    </source>
</evidence>
<comment type="catalytic activity">
    <reaction evidence="12">
        <text>N(6)-dimethylallyladenosine(37) in tRNA + (sulfur carrier)-SH + AH2 + 2 S-adenosyl-L-methionine = 2-methylsulfanyl-N(6)-dimethylallyladenosine(37) in tRNA + (sulfur carrier)-H + 5'-deoxyadenosine + L-methionine + A + S-adenosyl-L-homocysteine + 2 H(+)</text>
        <dbReference type="Rhea" id="RHEA:37067"/>
        <dbReference type="Rhea" id="RHEA-COMP:10375"/>
        <dbReference type="Rhea" id="RHEA-COMP:10376"/>
        <dbReference type="Rhea" id="RHEA-COMP:14737"/>
        <dbReference type="Rhea" id="RHEA-COMP:14739"/>
        <dbReference type="ChEBI" id="CHEBI:13193"/>
        <dbReference type="ChEBI" id="CHEBI:15378"/>
        <dbReference type="ChEBI" id="CHEBI:17319"/>
        <dbReference type="ChEBI" id="CHEBI:17499"/>
        <dbReference type="ChEBI" id="CHEBI:29917"/>
        <dbReference type="ChEBI" id="CHEBI:57844"/>
        <dbReference type="ChEBI" id="CHEBI:57856"/>
        <dbReference type="ChEBI" id="CHEBI:59789"/>
        <dbReference type="ChEBI" id="CHEBI:64428"/>
        <dbReference type="ChEBI" id="CHEBI:74415"/>
        <dbReference type="ChEBI" id="CHEBI:74417"/>
        <dbReference type="EC" id="2.8.4.3"/>
    </reaction>
</comment>
<dbReference type="InterPro" id="IPR023404">
    <property type="entry name" value="rSAM_horseshoe"/>
</dbReference>
<dbReference type="SFLD" id="SFLDS00029">
    <property type="entry name" value="Radical_SAM"/>
    <property type="match status" value="1"/>
</dbReference>
<keyword evidence="3 12" id="KW-0808">Transferase</keyword>
<comment type="subunit">
    <text evidence="12">Monomer.</text>
</comment>
<feature type="binding site" evidence="12">
    <location>
        <position position="10"/>
    </location>
    <ligand>
        <name>[4Fe-4S] cluster</name>
        <dbReference type="ChEBI" id="CHEBI:49883"/>
        <label>1</label>
    </ligand>
</feature>
<evidence type="ECO:0000256" key="11">
    <source>
        <dbReference type="ARBA" id="ARBA00081141"/>
    </source>
</evidence>
<feature type="domain" description="MTTase N-terminal" evidence="14">
    <location>
        <begin position="1"/>
        <end position="117"/>
    </location>
</feature>
<dbReference type="Pfam" id="PF00919">
    <property type="entry name" value="UPF0004"/>
    <property type="match status" value="1"/>
</dbReference>
<dbReference type="InterPro" id="IPR038135">
    <property type="entry name" value="Methylthiotransferase_N_sf"/>
</dbReference>
<comment type="similarity">
    <text evidence="12">Belongs to the methylthiotransferase family. MiaB subfamily.</text>
</comment>
<feature type="binding site" evidence="12">
    <location>
        <position position="154"/>
    </location>
    <ligand>
        <name>[4Fe-4S] cluster</name>
        <dbReference type="ChEBI" id="CHEBI:49883"/>
        <label>2</label>
        <note>4Fe-4S-S-AdoMet</note>
    </ligand>
</feature>
<feature type="binding site" evidence="12">
    <location>
        <position position="161"/>
    </location>
    <ligand>
        <name>[4Fe-4S] cluster</name>
        <dbReference type="ChEBI" id="CHEBI:49883"/>
        <label>2</label>
        <note>4Fe-4S-S-AdoMet</note>
    </ligand>
</feature>
<evidence type="ECO:0000256" key="5">
    <source>
        <dbReference type="ARBA" id="ARBA00022723"/>
    </source>
</evidence>
<dbReference type="GO" id="GO:0035597">
    <property type="term" value="F:tRNA-2-methylthio-N(6)-dimethylallyladenosine(37) synthase activity"/>
    <property type="evidence" value="ECO:0007669"/>
    <property type="project" value="UniProtKB-EC"/>
</dbReference>
<dbReference type="InterPro" id="IPR005839">
    <property type="entry name" value="Methylthiotransferase"/>
</dbReference>
<dbReference type="SFLD" id="SFLDG01061">
    <property type="entry name" value="methylthiotransferase"/>
    <property type="match status" value="1"/>
</dbReference>
<dbReference type="InterPro" id="IPR002792">
    <property type="entry name" value="TRAM_dom"/>
</dbReference>
<comment type="caution">
    <text evidence="16">The sequence shown here is derived from an EMBL/GenBank/DDBJ whole genome shotgun (WGS) entry which is preliminary data.</text>
</comment>
<comment type="subcellular location">
    <subcellularLocation>
        <location evidence="12">Cytoplasm</location>
    </subcellularLocation>
</comment>
<dbReference type="HAMAP" id="MF_01864">
    <property type="entry name" value="tRNA_metthiotr_MiaB"/>
    <property type="match status" value="1"/>
</dbReference>
<gene>
    <name evidence="12 16" type="primary">miaB</name>
    <name evidence="16" type="ORF">HKN21_10490</name>
</gene>
<feature type="binding site" evidence="12">
    <location>
        <position position="80"/>
    </location>
    <ligand>
        <name>[4Fe-4S] cluster</name>
        <dbReference type="ChEBI" id="CHEBI:49883"/>
        <label>1</label>
    </ligand>
</feature>
<dbReference type="Pfam" id="PF04055">
    <property type="entry name" value="Radical_SAM"/>
    <property type="match status" value="1"/>
</dbReference>
<dbReference type="SUPFAM" id="SSF102114">
    <property type="entry name" value="Radical SAM enzymes"/>
    <property type="match status" value="1"/>
</dbReference>
<dbReference type="GO" id="GO:0005829">
    <property type="term" value="C:cytosol"/>
    <property type="evidence" value="ECO:0007669"/>
    <property type="project" value="TreeGrafter"/>
</dbReference>
<dbReference type="NCBIfam" id="TIGR01574">
    <property type="entry name" value="miaB-methiolase"/>
    <property type="match status" value="1"/>
</dbReference>
<dbReference type="GO" id="GO:0046872">
    <property type="term" value="F:metal ion binding"/>
    <property type="evidence" value="ECO:0007669"/>
    <property type="project" value="UniProtKB-KW"/>
</dbReference>
<evidence type="ECO:0000256" key="6">
    <source>
        <dbReference type="ARBA" id="ARBA00023004"/>
    </source>
</evidence>
<evidence type="ECO:0000256" key="12">
    <source>
        <dbReference type="HAMAP-Rule" id="MF_01864"/>
    </source>
</evidence>
<evidence type="ECO:0000256" key="10">
    <source>
        <dbReference type="ARBA" id="ARBA00080698"/>
    </source>
</evidence>
<dbReference type="PROSITE" id="PS51449">
    <property type="entry name" value="MTTASE_N"/>
    <property type="match status" value="1"/>
</dbReference>
<keyword evidence="2 12" id="KW-0004">4Fe-4S</keyword>
<organism evidence="16 17">
    <name type="scientific">Eiseniibacteriota bacterium</name>
    <dbReference type="NCBI Taxonomy" id="2212470"/>
    <lineage>
        <taxon>Bacteria</taxon>
        <taxon>Candidatus Eiseniibacteriota</taxon>
    </lineage>
</organism>
<evidence type="ECO:0000313" key="16">
    <source>
        <dbReference type="EMBL" id="NNF07178.1"/>
    </source>
</evidence>
<dbReference type="PANTHER" id="PTHR43020">
    <property type="entry name" value="CDK5 REGULATORY SUBUNIT-ASSOCIATED PROTEIN 1"/>
    <property type="match status" value="1"/>
</dbReference>
<evidence type="ECO:0000259" key="15">
    <source>
        <dbReference type="PROSITE" id="PS51918"/>
    </source>
</evidence>
<name>A0A7Y2H2Z5_UNCEI</name>
<dbReference type="InterPro" id="IPR007197">
    <property type="entry name" value="rSAM"/>
</dbReference>
<dbReference type="FunFam" id="3.80.30.20:FF:000001">
    <property type="entry name" value="tRNA-2-methylthio-N(6)-dimethylallyladenosine synthase 2"/>
    <property type="match status" value="1"/>
</dbReference>
<dbReference type="InterPro" id="IPR013848">
    <property type="entry name" value="Methylthiotransferase_N"/>
</dbReference>
<keyword evidence="12" id="KW-0819">tRNA processing</keyword>
<evidence type="ECO:0000313" key="17">
    <source>
        <dbReference type="Proteomes" id="UP000547674"/>
    </source>
</evidence>
<feature type="domain" description="Radical SAM core" evidence="15">
    <location>
        <begin position="140"/>
        <end position="367"/>
    </location>
</feature>
<keyword evidence="12" id="KW-0963">Cytoplasm</keyword>
<sequence>MKAYIETYGCQMNINESDVLRKRLLAEGYTFSKEPGEANLVLLNTCSIREHAESKVLSRLGVLRKLKEENPQMLLGVTGCMAQRLGGEFLAKTPFVDLVIGSGAYPRFFEALEAQKRSGKPVVDVGFAKDFQFEDHPEFQPGSTKTFITIIRGCDNACHYCIVPFTRGPERSKPLGQIIREAEWCVDKGIREITLLGQNVNHYKDGEFGLGDCLREVARVRGLHRVRYTTSHPGYMTDDVLVAMAEEEKVMPQLHLPMQSGSSRVLKAMNREYTWERYMELINRGRELMPNLALSTDIIVGFPGETDEDFRETVHAMEQVRFDSAFMFKFSPRRGTVAAGYEDDVPPKVKQERLAEIIALQRRITHEKSQHFVGQEVEVLIDGPSSRNPDQVVGKTQEFRNALMPGDPAWKGELVRMQVESAKGVTLTGKPVEALQPAAH</sequence>
<dbReference type="EC" id="2.8.4.3" evidence="8 12"/>
<evidence type="ECO:0000256" key="8">
    <source>
        <dbReference type="ARBA" id="ARBA00033765"/>
    </source>
</evidence>
<dbReference type="PANTHER" id="PTHR43020:SF2">
    <property type="entry name" value="MITOCHONDRIAL TRNA METHYLTHIOTRANSFERASE CDK5RAP1"/>
    <property type="match status" value="1"/>
</dbReference>
<reference evidence="16 17" key="1">
    <citation type="submission" date="2020-03" db="EMBL/GenBank/DDBJ databases">
        <title>Metabolic flexibility allows generalist bacteria to become dominant in a frequently disturbed ecosystem.</title>
        <authorList>
            <person name="Chen Y.-J."/>
            <person name="Leung P.M."/>
            <person name="Bay S.K."/>
            <person name="Hugenholtz P."/>
            <person name="Kessler A.J."/>
            <person name="Shelley G."/>
            <person name="Waite D.W."/>
            <person name="Cook P.L."/>
            <person name="Greening C."/>
        </authorList>
    </citation>
    <scope>NUCLEOTIDE SEQUENCE [LARGE SCALE GENOMIC DNA]</scope>
    <source>
        <strain evidence="16">SS_bin_28</strain>
    </source>
</reference>
<comment type="cofactor">
    <cofactor evidence="12">
        <name>[4Fe-4S] cluster</name>
        <dbReference type="ChEBI" id="CHEBI:49883"/>
    </cofactor>
    <text evidence="12">Binds 2 [4Fe-4S] clusters. One cluster is coordinated with 3 cysteines and an exchangeable S-adenosyl-L-methionine.</text>
</comment>
<dbReference type="PROSITE" id="PS51918">
    <property type="entry name" value="RADICAL_SAM"/>
    <property type="match status" value="1"/>
</dbReference>
<evidence type="ECO:0000259" key="13">
    <source>
        <dbReference type="PROSITE" id="PS50926"/>
    </source>
</evidence>
<proteinExistence type="inferred from homology"/>
<dbReference type="Gene3D" id="3.80.30.20">
    <property type="entry name" value="tm_1862 like domain"/>
    <property type="match status" value="1"/>
</dbReference>
<dbReference type="Gene3D" id="3.40.50.12160">
    <property type="entry name" value="Methylthiotransferase, N-terminal domain"/>
    <property type="match status" value="1"/>
</dbReference>
<feature type="binding site" evidence="12">
    <location>
        <position position="158"/>
    </location>
    <ligand>
        <name>[4Fe-4S] cluster</name>
        <dbReference type="ChEBI" id="CHEBI:49883"/>
        <label>2</label>
        <note>4Fe-4S-S-AdoMet</note>
    </ligand>
</feature>
<dbReference type="InterPro" id="IPR006463">
    <property type="entry name" value="MiaB_methiolase"/>
</dbReference>
<feature type="binding site" evidence="12">
    <location>
        <position position="46"/>
    </location>
    <ligand>
        <name>[4Fe-4S] cluster</name>
        <dbReference type="ChEBI" id="CHEBI:49883"/>
        <label>1</label>
    </ligand>
</feature>
<dbReference type="NCBIfam" id="TIGR00089">
    <property type="entry name" value="MiaB/RimO family radical SAM methylthiotransferase"/>
    <property type="match status" value="1"/>
</dbReference>
<dbReference type="Pfam" id="PF01938">
    <property type="entry name" value="TRAM"/>
    <property type="match status" value="1"/>
</dbReference>
<evidence type="ECO:0000256" key="9">
    <source>
        <dbReference type="ARBA" id="ARBA00068570"/>
    </source>
</evidence>
<dbReference type="InterPro" id="IPR058240">
    <property type="entry name" value="rSAM_sf"/>
</dbReference>
<evidence type="ECO:0000256" key="1">
    <source>
        <dbReference type="ARBA" id="ARBA00003234"/>
    </source>
</evidence>
<dbReference type="SFLD" id="SFLDF00273">
    <property type="entry name" value="(dimethylallyl)adenosine_tRNA"/>
    <property type="match status" value="1"/>
</dbReference>
<keyword evidence="6 12" id="KW-0408">Iron</keyword>